<dbReference type="AlphaFoldDB" id="A0A7I7S9D4"/>
<dbReference type="PANTHER" id="PTHR46766">
    <property type="entry name" value="GLUTAMINE-RICH PROTEIN 2"/>
    <property type="match status" value="1"/>
</dbReference>
<keyword evidence="6" id="KW-1185">Reference proteome</keyword>
<dbReference type="OrthoDB" id="4710842at2"/>
<protein>
    <submittedName>
        <fullName evidence="5">Uncharacterized protein</fullName>
    </submittedName>
</protein>
<evidence type="ECO:0000256" key="2">
    <source>
        <dbReference type="SAM" id="MobiDB-lite"/>
    </source>
</evidence>
<dbReference type="PANTHER" id="PTHR46766:SF1">
    <property type="entry name" value="GLUTAMINE-RICH PROTEIN 2"/>
    <property type="match status" value="1"/>
</dbReference>
<dbReference type="RefSeq" id="WP_085304326.1">
    <property type="nucleotide sequence ID" value="NZ_AP022594.1"/>
</dbReference>
<feature type="compositionally biased region" description="Polar residues" evidence="2">
    <location>
        <begin position="177"/>
        <end position="187"/>
    </location>
</feature>
<accession>A0A7I7S9D4</accession>
<dbReference type="SUPFAM" id="SSF140459">
    <property type="entry name" value="PE/PPE dimer-like"/>
    <property type="match status" value="1"/>
</dbReference>
<evidence type="ECO:0000259" key="3">
    <source>
        <dbReference type="Pfam" id="PF00823"/>
    </source>
</evidence>
<organism evidence="5 6">
    <name type="scientific">Mycolicibacillus koreensis</name>
    <dbReference type="NCBI Taxonomy" id="1069220"/>
    <lineage>
        <taxon>Bacteria</taxon>
        <taxon>Bacillati</taxon>
        <taxon>Actinomycetota</taxon>
        <taxon>Actinomycetes</taxon>
        <taxon>Mycobacteriales</taxon>
        <taxon>Mycobacteriaceae</taxon>
        <taxon>Mycolicibacillus</taxon>
    </lineage>
</organism>
<comment type="caution">
    <text evidence="5">The sequence shown here is derived from an EMBL/GenBank/DDBJ whole genome shotgun (WGS) entry which is preliminary data.</text>
</comment>
<gene>
    <name evidence="5" type="ORF">B8W67_12675</name>
</gene>
<dbReference type="Gene3D" id="1.20.1260.20">
    <property type="entry name" value="PPE superfamily"/>
    <property type="match status" value="1"/>
</dbReference>
<dbReference type="InterPro" id="IPR000030">
    <property type="entry name" value="PPE_dom"/>
</dbReference>
<sequence>MFTHDFAARPPEINSTLIHGGDGSTTLLTAASAWNALAANLRSVAASYRSVVTRLATEQWLGPSSAAMAGKLAPYVGWMETTAGNAEHTALQAKNAAAAFEAAIAVTVPPATVFANRAHAQNLLATNVFGQNTAAIQAAEAQYQEMWAQCAAAMHGYATGASTSVQLAGFTPPGAENTGTDDSSPTQRPERADAAGRADQGPTTILGGLLDSSESDGWLGDPGGGGLGPNANLWNTLTSTDMANPAMVTSVLADLATVQEFNEAAPGAFAPGSFAPVAPAMSTMGTAGLVSAGGPAGAGTPPVPTAVSAAMGRAMGVGTLSAPPAWGAVAPVAPSSTILPGHSPAAATHGGHGAPGVPVAARNSGPSTGPRYGVRPTIMARPPSAGYAPELF</sequence>
<dbReference type="EMBL" id="NCXO01000028">
    <property type="protein sequence ID" value="OSC33021.1"/>
    <property type="molecule type" value="Genomic_DNA"/>
</dbReference>
<evidence type="ECO:0000256" key="1">
    <source>
        <dbReference type="ARBA" id="ARBA00010652"/>
    </source>
</evidence>
<feature type="region of interest" description="Disordered" evidence="2">
    <location>
        <begin position="168"/>
        <end position="204"/>
    </location>
</feature>
<name>A0A7I7S9D4_9MYCO</name>
<dbReference type="InterPro" id="IPR038332">
    <property type="entry name" value="PPE_sf"/>
</dbReference>
<dbReference type="Pfam" id="PF00823">
    <property type="entry name" value="PPE"/>
    <property type="match status" value="1"/>
</dbReference>
<dbReference type="GO" id="GO:0052572">
    <property type="term" value="P:response to host immune response"/>
    <property type="evidence" value="ECO:0007669"/>
    <property type="project" value="TreeGrafter"/>
</dbReference>
<evidence type="ECO:0000313" key="6">
    <source>
        <dbReference type="Proteomes" id="UP000193577"/>
    </source>
</evidence>
<evidence type="ECO:0000313" key="5">
    <source>
        <dbReference type="EMBL" id="OSC33021.1"/>
    </source>
</evidence>
<comment type="similarity">
    <text evidence="1">Belongs to the mycobacterial PPE family.</text>
</comment>
<reference evidence="5 6" key="1">
    <citation type="submission" date="2017-04" db="EMBL/GenBank/DDBJ databases">
        <title>The new phylogeny of genus Mycobacterium.</title>
        <authorList>
            <person name="Tortoli E."/>
            <person name="Trovato A."/>
            <person name="Cirillo D.M."/>
        </authorList>
    </citation>
    <scope>NUCLEOTIDE SEQUENCE [LARGE SCALE GENOMIC DNA]</scope>
    <source>
        <strain evidence="5 6">KCTC 19819</strain>
    </source>
</reference>
<feature type="domain" description="PPE family C-terminal" evidence="4">
    <location>
        <begin position="308"/>
        <end position="382"/>
    </location>
</feature>
<evidence type="ECO:0000259" key="4">
    <source>
        <dbReference type="Pfam" id="PF12484"/>
    </source>
</evidence>
<dbReference type="Pfam" id="PF12484">
    <property type="entry name" value="PPE-SVP"/>
    <property type="match status" value="1"/>
</dbReference>
<dbReference type="Proteomes" id="UP000193577">
    <property type="component" value="Unassembled WGS sequence"/>
</dbReference>
<dbReference type="InterPro" id="IPR022171">
    <property type="entry name" value="PPE_C"/>
</dbReference>
<proteinExistence type="inferred from homology"/>
<feature type="domain" description="PPE" evidence="3">
    <location>
        <begin position="5"/>
        <end position="165"/>
    </location>
</feature>